<dbReference type="Pfam" id="PF10383">
    <property type="entry name" value="Clr2"/>
    <property type="match status" value="1"/>
</dbReference>
<dbReference type="InParanoid" id="A0A317XQY7"/>
<dbReference type="SUPFAM" id="SSF51045">
    <property type="entry name" value="WW domain"/>
    <property type="match status" value="1"/>
</dbReference>
<dbReference type="NCBIfam" id="TIGR00335">
    <property type="entry name" value="primase_sml"/>
    <property type="match status" value="1"/>
</dbReference>
<gene>
    <name evidence="13" type="ORF">BCV70DRAFT_237467</name>
</gene>
<dbReference type="InterPro" id="IPR018839">
    <property type="entry name" value="Tscrpt-silencing_Clr2_C"/>
</dbReference>
<feature type="domain" description="WW" evidence="12">
    <location>
        <begin position="1389"/>
        <end position="1423"/>
    </location>
</feature>
<evidence type="ECO:0000256" key="1">
    <source>
        <dbReference type="ARBA" id="ARBA00009762"/>
    </source>
</evidence>
<dbReference type="Pfam" id="PF16761">
    <property type="entry name" value="Clr2_transil"/>
    <property type="match status" value="1"/>
</dbReference>
<keyword evidence="7" id="KW-0479">Metal-binding</keyword>
<keyword evidence="3 10" id="KW-0639">Primosome</keyword>
<feature type="region of interest" description="Disordered" evidence="11">
    <location>
        <begin position="1279"/>
        <end position="1400"/>
    </location>
</feature>
<dbReference type="PROSITE" id="PS50020">
    <property type="entry name" value="WW_DOMAIN_2"/>
    <property type="match status" value="1"/>
</dbReference>
<dbReference type="GO" id="GO:0006269">
    <property type="term" value="P:DNA replication, synthesis of primer"/>
    <property type="evidence" value="ECO:0007669"/>
    <property type="project" value="UniProtKB-KW"/>
</dbReference>
<dbReference type="GO" id="GO:0005658">
    <property type="term" value="C:alpha DNA polymerase:primase complex"/>
    <property type="evidence" value="ECO:0007669"/>
    <property type="project" value="UniProtKB-ARBA"/>
</dbReference>
<evidence type="ECO:0000256" key="11">
    <source>
        <dbReference type="SAM" id="MobiDB-lite"/>
    </source>
</evidence>
<dbReference type="PANTHER" id="PTHR10536">
    <property type="entry name" value="DNA PRIMASE SMALL SUBUNIT"/>
    <property type="match status" value="1"/>
</dbReference>
<dbReference type="Pfam" id="PF00397">
    <property type="entry name" value="WW"/>
    <property type="match status" value="1"/>
</dbReference>
<feature type="region of interest" description="Disordered" evidence="11">
    <location>
        <begin position="811"/>
        <end position="848"/>
    </location>
</feature>
<dbReference type="CDD" id="cd00201">
    <property type="entry name" value="WW"/>
    <property type="match status" value="1"/>
</dbReference>
<dbReference type="SMART" id="SM00456">
    <property type="entry name" value="WW"/>
    <property type="match status" value="1"/>
</dbReference>
<feature type="compositionally biased region" description="Basic and acidic residues" evidence="11">
    <location>
        <begin position="814"/>
        <end position="834"/>
    </location>
</feature>
<keyword evidence="9" id="KW-0804">Transcription</keyword>
<feature type="compositionally biased region" description="Basic and acidic residues" evidence="11">
    <location>
        <begin position="679"/>
        <end position="689"/>
    </location>
</feature>
<evidence type="ECO:0000259" key="12">
    <source>
        <dbReference type="PROSITE" id="PS50020"/>
    </source>
</evidence>
<dbReference type="InterPro" id="IPR001202">
    <property type="entry name" value="WW_dom"/>
</dbReference>
<dbReference type="InterPro" id="IPR036020">
    <property type="entry name" value="WW_dom_sf"/>
</dbReference>
<dbReference type="FunFam" id="3.90.920.10:FF:000003">
    <property type="entry name" value="DNA primase"/>
    <property type="match status" value="1"/>
</dbReference>
<dbReference type="GO" id="GO:0003899">
    <property type="term" value="F:DNA-directed RNA polymerase activity"/>
    <property type="evidence" value="ECO:0007669"/>
    <property type="project" value="InterPro"/>
</dbReference>
<dbReference type="Proteomes" id="UP000246740">
    <property type="component" value="Unassembled WGS sequence"/>
</dbReference>
<sequence>MATAVLPPVSELPAARPPPPDMDLDFDHDDGQLDAAFSTIDERAIEVRDSSDPMSMLSFYRRLFPWKQLFSWLNQDLPHMAATKSFTHREFAFTLQNEAYLRYNSFSSAEELKKEVCRLNPARFEIGPVYTAKPKDRKTVQKASFKPVLRELVFDIDMTDYDEVRTCCSGKGICKRCWAFIAVAVEVLDQGLREDFGFEQLLWVYSGRRGIHCWISDRGACELADDARKAIVGWLEVVKGSANQIKKVDAGWVPNGATRSLHPSLRRAIGLENAEGGPLKRAFVDTVLRDQDCFRAQKHWEVLLQLLPQSETEAVEKLRGKWTRHSDRPSLEKWQDVMEAASRAGEYKSEKIWRPSLEDIILQYTYPRIDAEVSKHLNHLLKSPFVVHPATGRVCVPVDPAKVHDFDPETSCPTVAQLLRELNSYEARSASASSPDSTSGSPQNTASASAPTAQSSAAHHSNYKNKSQAELDALTNARQDWEKTSLKPFVEIITAMLSFEEAAADEDIFQADGFIRIPRSDGDPNYGPPNVALPDPSDAECNYYHIFSREEKRHEAWRAAIGEQLHAIFGLPPLSRTRTKWKLHDFPRDYTFTEQRKGPRNDYRTDPYLFGSYGHRFRSTKEAVEHLVWLIRDPDMNVANCRCKYCYKGPATAKAPAKRGPGRPLGSKNGTPSTTPVKKAGEGAKRKLVDPNMSAADAAAAGARKRAKNGDEANGNGAGSTPTKPDQVYANTSILVRGVDMRRLTPGVSVTSVPHREVELRRELKAGQCEGYRIGEVVWCELTKPLVDPTCDTRTLQSWPVVIRDPAIDIEVLPGHEQDKDKSTADAEPDRTNGHDNSSLDDTGSTSFSLNGRVQQRAAYQVVLLGTSEQAKVPETSLKPYLAGFIPPGVLECDLGPPELHSWLTTDIEAPNLNLMRSNADLPEPDFTRALVAFAHAVQTSAILRGWFNPTDAYSGADTAEGVLRDLGSGASFAAANTVQAVGGASAASGDAIGGTLIEQGLRYYQGLFLGTERIWVGDVVRLRFSPAEVKRLQRLLNTVIAGDKAPNEPDPPAALLDEDASYILRLGAIFEDPKQPKKPVALSGELYEIMTVTKYNALKKRLDEQIEKIQAGIDGGNADESVPVAIRDNEQASQQYLSALRALLPQPTVLTERPGLPSMPPLPPGFVMVSLSERLQARLPREVSVHISHVAGRVYPSLGRHSDGPRVEEQILRRPTDRKLIGDEDTQIELRARLSVAGLLSGCVKSMRCVKQAISRSATFKASLALARRQLIPVVMGELEEDEDHDGGIKEEDGDESVGGERAEGDTSQAHAGDASTTSLEPSNEAGLDVSTRKEPTLTRTETVRRSPSADAIAQAEKDAQESEAAATVPSKPVLQLSPDLVSEDNEGPLPPGWGAKKSRTHGSYFYVELATRKTQWNRPTE</sequence>
<protein>
    <recommendedName>
        <fullName evidence="10">DNA primase</fullName>
        <ecNumber evidence="10">2.7.7.-</ecNumber>
    </recommendedName>
</protein>
<keyword evidence="6 10" id="KW-0235">DNA replication</keyword>
<accession>A0A317XQY7</accession>
<evidence type="ECO:0000313" key="13">
    <source>
        <dbReference type="EMBL" id="PWZ00308.1"/>
    </source>
</evidence>
<dbReference type="Pfam" id="PF01896">
    <property type="entry name" value="DNA_primase_S"/>
    <property type="match status" value="1"/>
</dbReference>
<evidence type="ECO:0000256" key="10">
    <source>
        <dbReference type="RuleBase" id="RU003514"/>
    </source>
</evidence>
<feature type="compositionally biased region" description="Basic and acidic residues" evidence="11">
    <location>
        <begin position="1332"/>
        <end position="1346"/>
    </location>
</feature>
<evidence type="ECO:0000256" key="8">
    <source>
        <dbReference type="ARBA" id="ARBA00022833"/>
    </source>
</evidence>
<dbReference type="Gene3D" id="2.20.70.10">
    <property type="match status" value="1"/>
</dbReference>
<feature type="region of interest" description="Disordered" evidence="11">
    <location>
        <begin position="426"/>
        <end position="464"/>
    </location>
</feature>
<evidence type="ECO:0000256" key="3">
    <source>
        <dbReference type="ARBA" id="ARBA00022515"/>
    </source>
</evidence>
<dbReference type="OrthoDB" id="19606at2759"/>
<keyword evidence="14" id="KW-1185">Reference proteome</keyword>
<comment type="similarity">
    <text evidence="1 10">Belongs to the eukaryotic-type primase small subunit family.</text>
</comment>
<dbReference type="EC" id="2.7.7.-" evidence="10"/>
<name>A0A317XQY7_9BASI</name>
<feature type="region of interest" description="Disordered" evidence="11">
    <location>
        <begin position="652"/>
        <end position="727"/>
    </location>
</feature>
<dbReference type="InterPro" id="IPR031915">
    <property type="entry name" value="Clr2_N"/>
</dbReference>
<dbReference type="CDD" id="cd04860">
    <property type="entry name" value="AE_Prim_S"/>
    <property type="match status" value="1"/>
</dbReference>
<dbReference type="Gene3D" id="3.90.920.10">
    <property type="entry name" value="DNA primase, PRIM domain"/>
    <property type="match status" value="1"/>
</dbReference>
<evidence type="ECO:0000256" key="4">
    <source>
        <dbReference type="ARBA" id="ARBA00022679"/>
    </source>
</evidence>
<dbReference type="STRING" id="1882483.A0A317XQY7"/>
<feature type="compositionally biased region" description="Polar residues" evidence="11">
    <location>
        <begin position="835"/>
        <end position="848"/>
    </location>
</feature>
<keyword evidence="5" id="KW-0548">Nucleotidyltransferase</keyword>
<evidence type="ECO:0000256" key="9">
    <source>
        <dbReference type="ARBA" id="ARBA00023163"/>
    </source>
</evidence>
<evidence type="ECO:0000256" key="5">
    <source>
        <dbReference type="ARBA" id="ARBA00022695"/>
    </source>
</evidence>
<keyword evidence="2 10" id="KW-0240">DNA-directed RNA polymerase</keyword>
<dbReference type="SUPFAM" id="SSF56747">
    <property type="entry name" value="Prim-pol domain"/>
    <property type="match status" value="1"/>
</dbReference>
<evidence type="ECO:0000256" key="6">
    <source>
        <dbReference type="ARBA" id="ARBA00022705"/>
    </source>
</evidence>
<evidence type="ECO:0000313" key="14">
    <source>
        <dbReference type="Proteomes" id="UP000246740"/>
    </source>
</evidence>
<reference evidence="13 14" key="1">
    <citation type="journal article" date="2018" name="Mol. Biol. Evol.">
        <title>Broad Genomic Sampling Reveals a Smut Pathogenic Ancestry of the Fungal Clade Ustilaginomycotina.</title>
        <authorList>
            <person name="Kijpornyongpan T."/>
            <person name="Mondo S.J."/>
            <person name="Barry K."/>
            <person name="Sandor L."/>
            <person name="Lee J."/>
            <person name="Lipzen A."/>
            <person name="Pangilinan J."/>
            <person name="LaButti K."/>
            <person name="Hainaut M."/>
            <person name="Henrissat B."/>
            <person name="Grigoriev I.V."/>
            <person name="Spatafora J.W."/>
            <person name="Aime M.C."/>
        </authorList>
    </citation>
    <scope>NUCLEOTIDE SEQUENCE [LARGE SCALE GENOMIC DNA]</scope>
    <source>
        <strain evidence="13 14">MCA 3645</strain>
    </source>
</reference>
<dbReference type="GO" id="GO:0046872">
    <property type="term" value="F:metal ion binding"/>
    <property type="evidence" value="ECO:0007669"/>
    <property type="project" value="UniProtKB-KW"/>
</dbReference>
<feature type="region of interest" description="Disordered" evidence="11">
    <location>
        <begin position="1"/>
        <end position="23"/>
    </location>
</feature>
<dbReference type="InterPro" id="IPR014052">
    <property type="entry name" value="DNA_primase_ssu_euk/arc"/>
</dbReference>
<organism evidence="13 14">
    <name type="scientific">Testicularia cyperi</name>
    <dbReference type="NCBI Taxonomy" id="1882483"/>
    <lineage>
        <taxon>Eukaryota</taxon>
        <taxon>Fungi</taxon>
        <taxon>Dikarya</taxon>
        <taxon>Basidiomycota</taxon>
        <taxon>Ustilaginomycotina</taxon>
        <taxon>Ustilaginomycetes</taxon>
        <taxon>Ustilaginales</taxon>
        <taxon>Anthracoideaceae</taxon>
        <taxon>Testicularia</taxon>
    </lineage>
</organism>
<feature type="compositionally biased region" description="Polar residues" evidence="11">
    <location>
        <begin position="1307"/>
        <end position="1323"/>
    </location>
</feature>
<evidence type="ECO:0000256" key="2">
    <source>
        <dbReference type="ARBA" id="ARBA00022478"/>
    </source>
</evidence>
<dbReference type="PROSITE" id="PS01159">
    <property type="entry name" value="WW_DOMAIN_1"/>
    <property type="match status" value="1"/>
</dbReference>
<keyword evidence="4 10" id="KW-0808">Transferase</keyword>
<dbReference type="EMBL" id="KZ819193">
    <property type="protein sequence ID" value="PWZ00308.1"/>
    <property type="molecule type" value="Genomic_DNA"/>
</dbReference>
<dbReference type="InterPro" id="IPR002755">
    <property type="entry name" value="DNA_primase_S"/>
</dbReference>
<keyword evidence="8" id="KW-0862">Zinc</keyword>
<proteinExistence type="inferred from homology"/>
<feature type="compositionally biased region" description="Low complexity" evidence="11">
    <location>
        <begin position="427"/>
        <end position="460"/>
    </location>
</feature>
<evidence type="ECO:0000256" key="7">
    <source>
        <dbReference type="ARBA" id="ARBA00022723"/>
    </source>
</evidence>